<dbReference type="EMBL" id="JAGYWB010000003">
    <property type="protein sequence ID" value="KAI0527368.1"/>
    <property type="molecule type" value="Genomic_DNA"/>
</dbReference>
<gene>
    <name evidence="2" type="ORF">KFK09_002968</name>
</gene>
<name>A0A8T3C564_DENNO</name>
<evidence type="ECO:0000313" key="3">
    <source>
        <dbReference type="Proteomes" id="UP000829196"/>
    </source>
</evidence>
<proteinExistence type="predicted"/>
<dbReference type="Proteomes" id="UP000829196">
    <property type="component" value="Unassembled WGS sequence"/>
</dbReference>
<reference evidence="2" key="1">
    <citation type="journal article" date="2022" name="Front. Genet.">
        <title>Chromosome-Scale Assembly of the Dendrobium nobile Genome Provides Insights Into the Molecular Mechanism of the Biosynthesis of the Medicinal Active Ingredient of Dendrobium.</title>
        <authorList>
            <person name="Xu Q."/>
            <person name="Niu S.-C."/>
            <person name="Li K.-L."/>
            <person name="Zheng P.-J."/>
            <person name="Zhang X.-J."/>
            <person name="Jia Y."/>
            <person name="Liu Y."/>
            <person name="Niu Y.-X."/>
            <person name="Yu L.-H."/>
            <person name="Chen D.-F."/>
            <person name="Zhang G.-Q."/>
        </authorList>
    </citation>
    <scope>NUCLEOTIDE SEQUENCE</scope>
    <source>
        <tissue evidence="2">Leaf</tissue>
    </source>
</reference>
<feature type="region of interest" description="Disordered" evidence="1">
    <location>
        <begin position="70"/>
        <end position="95"/>
    </location>
</feature>
<keyword evidence="3" id="KW-1185">Reference proteome</keyword>
<sequence>MHLEYFTHILLPTNNPYSATESAFLMKYGKHGEGNSNIIPKNIILQLCGKSYHLRWTNYLHPNPNYLYHNPKKKGSSSSDEEKLTCTSPPCSARQ</sequence>
<organism evidence="2 3">
    <name type="scientific">Dendrobium nobile</name>
    <name type="common">Orchid</name>
    <dbReference type="NCBI Taxonomy" id="94219"/>
    <lineage>
        <taxon>Eukaryota</taxon>
        <taxon>Viridiplantae</taxon>
        <taxon>Streptophyta</taxon>
        <taxon>Embryophyta</taxon>
        <taxon>Tracheophyta</taxon>
        <taxon>Spermatophyta</taxon>
        <taxon>Magnoliopsida</taxon>
        <taxon>Liliopsida</taxon>
        <taxon>Asparagales</taxon>
        <taxon>Orchidaceae</taxon>
        <taxon>Epidendroideae</taxon>
        <taxon>Malaxideae</taxon>
        <taxon>Dendrobiinae</taxon>
        <taxon>Dendrobium</taxon>
    </lineage>
</organism>
<protein>
    <submittedName>
        <fullName evidence="2">Uncharacterized protein</fullName>
    </submittedName>
</protein>
<evidence type="ECO:0000256" key="1">
    <source>
        <dbReference type="SAM" id="MobiDB-lite"/>
    </source>
</evidence>
<dbReference type="AlphaFoldDB" id="A0A8T3C564"/>
<dbReference type="OrthoDB" id="10595613at2759"/>
<feature type="compositionally biased region" description="Polar residues" evidence="1">
    <location>
        <begin position="85"/>
        <end position="95"/>
    </location>
</feature>
<accession>A0A8T3C564</accession>
<dbReference type="SMR" id="A0A8T3C564"/>
<comment type="caution">
    <text evidence="2">The sequence shown here is derived from an EMBL/GenBank/DDBJ whole genome shotgun (WGS) entry which is preliminary data.</text>
</comment>
<evidence type="ECO:0000313" key="2">
    <source>
        <dbReference type="EMBL" id="KAI0527368.1"/>
    </source>
</evidence>